<dbReference type="EMBL" id="JAAZHI010000049">
    <property type="protein sequence ID" value="NLA55077.1"/>
    <property type="molecule type" value="Genomic_DNA"/>
</dbReference>
<sequence length="100" mass="11014">TLHKNFYQKNQAGKPKPNQKQTTSTPPQTVMMKMIVQNDDSQAPPQQPHAGTGDMSATRPPLPTRKKIGDRKKFTAMIMSAPQQLTPDTLVRIISSGTLS</sequence>
<dbReference type="Proteomes" id="UP000557899">
    <property type="component" value="Unassembled WGS sequence"/>
</dbReference>
<organism evidence="2 3">
    <name type="scientific">Corynebacterium humireducens</name>
    <dbReference type="NCBI Taxonomy" id="1223514"/>
    <lineage>
        <taxon>Bacteria</taxon>
        <taxon>Bacillati</taxon>
        <taxon>Actinomycetota</taxon>
        <taxon>Actinomycetes</taxon>
        <taxon>Mycobacteriales</taxon>
        <taxon>Corynebacteriaceae</taxon>
        <taxon>Corynebacterium</taxon>
    </lineage>
</organism>
<proteinExistence type="predicted"/>
<gene>
    <name evidence="2" type="ORF">GX859_02070</name>
</gene>
<reference evidence="2 3" key="1">
    <citation type="journal article" date="2020" name="Biotechnol. Biofuels">
        <title>New insights from the biogas microbiome by comprehensive genome-resolved metagenomics of nearly 1600 species originating from multiple anaerobic digesters.</title>
        <authorList>
            <person name="Campanaro S."/>
            <person name="Treu L."/>
            <person name="Rodriguez-R L.M."/>
            <person name="Kovalovszki A."/>
            <person name="Ziels R.M."/>
            <person name="Maus I."/>
            <person name="Zhu X."/>
            <person name="Kougias P.G."/>
            <person name="Basile A."/>
            <person name="Luo G."/>
            <person name="Schluter A."/>
            <person name="Konstantinidis K.T."/>
            <person name="Angelidaki I."/>
        </authorList>
    </citation>
    <scope>NUCLEOTIDE SEQUENCE [LARGE SCALE GENOMIC DNA]</scope>
    <source>
        <strain evidence="2">AS15tlH2ME_198</strain>
    </source>
</reference>
<feature type="compositionally biased region" description="Polar residues" evidence="1">
    <location>
        <begin position="18"/>
        <end position="28"/>
    </location>
</feature>
<comment type="caution">
    <text evidence="2">The sequence shown here is derived from an EMBL/GenBank/DDBJ whole genome shotgun (WGS) entry which is preliminary data.</text>
</comment>
<protein>
    <submittedName>
        <fullName evidence="2">Uncharacterized protein</fullName>
    </submittedName>
</protein>
<evidence type="ECO:0000313" key="2">
    <source>
        <dbReference type="EMBL" id="NLA55077.1"/>
    </source>
</evidence>
<feature type="region of interest" description="Disordered" evidence="1">
    <location>
        <begin position="1"/>
        <end position="69"/>
    </location>
</feature>
<name>A0A7X6PLB0_9CORY</name>
<evidence type="ECO:0000313" key="3">
    <source>
        <dbReference type="Proteomes" id="UP000557899"/>
    </source>
</evidence>
<feature type="non-terminal residue" evidence="2">
    <location>
        <position position="1"/>
    </location>
</feature>
<accession>A0A7X6PLB0</accession>
<dbReference type="AlphaFoldDB" id="A0A7X6PLB0"/>
<evidence type="ECO:0000256" key="1">
    <source>
        <dbReference type="SAM" id="MobiDB-lite"/>
    </source>
</evidence>